<dbReference type="EMBL" id="SIHJ01000001">
    <property type="protein sequence ID" value="TWT36109.1"/>
    <property type="molecule type" value="Genomic_DNA"/>
</dbReference>
<dbReference type="Proteomes" id="UP000316714">
    <property type="component" value="Unassembled WGS sequence"/>
</dbReference>
<keyword evidence="4" id="KW-1185">Reference proteome</keyword>
<evidence type="ECO:0000313" key="4">
    <source>
        <dbReference type="Proteomes" id="UP000316714"/>
    </source>
</evidence>
<reference evidence="3 4" key="1">
    <citation type="submission" date="2019-02" db="EMBL/GenBank/DDBJ databases">
        <title>Deep-cultivation of Planctomycetes and their phenomic and genomic characterization uncovers novel biology.</title>
        <authorList>
            <person name="Wiegand S."/>
            <person name="Jogler M."/>
            <person name="Boedeker C."/>
            <person name="Pinto D."/>
            <person name="Vollmers J."/>
            <person name="Rivas-Marin E."/>
            <person name="Kohn T."/>
            <person name="Peeters S.H."/>
            <person name="Heuer A."/>
            <person name="Rast P."/>
            <person name="Oberbeckmann S."/>
            <person name="Bunk B."/>
            <person name="Jeske O."/>
            <person name="Meyerdierks A."/>
            <person name="Storesund J.E."/>
            <person name="Kallscheuer N."/>
            <person name="Luecker S."/>
            <person name="Lage O.M."/>
            <person name="Pohl T."/>
            <person name="Merkel B.J."/>
            <person name="Hornburger P."/>
            <person name="Mueller R.-W."/>
            <person name="Bruemmer F."/>
            <person name="Labrenz M."/>
            <person name="Spormann A.M."/>
            <person name="Op Den Camp H."/>
            <person name="Overmann J."/>
            <person name="Amann R."/>
            <person name="Jetten M.S.M."/>
            <person name="Mascher T."/>
            <person name="Medema M.H."/>
            <person name="Devos D.P."/>
            <person name="Kaster A.-K."/>
            <person name="Ovreas L."/>
            <person name="Rohde M."/>
            <person name="Galperin M.Y."/>
            <person name="Jogler C."/>
        </authorList>
    </citation>
    <scope>NUCLEOTIDE SEQUENCE [LARGE SCALE GENOMIC DNA]</scope>
    <source>
        <strain evidence="3 4">KOR34</strain>
    </source>
</reference>
<dbReference type="SUPFAM" id="SSF54523">
    <property type="entry name" value="Pili subunits"/>
    <property type="match status" value="1"/>
</dbReference>
<dbReference type="InterPro" id="IPR012902">
    <property type="entry name" value="N_methyl_site"/>
</dbReference>
<feature type="transmembrane region" description="Helical" evidence="1">
    <location>
        <begin position="20"/>
        <end position="41"/>
    </location>
</feature>
<comment type="caution">
    <text evidence="3">The sequence shown here is derived from an EMBL/GenBank/DDBJ whole genome shotgun (WGS) entry which is preliminary data.</text>
</comment>
<gene>
    <name evidence="3" type="primary">xcpT_6</name>
    <name evidence="3" type="ORF">KOR34_10080</name>
</gene>
<dbReference type="PANTHER" id="PTHR30093">
    <property type="entry name" value="GENERAL SECRETION PATHWAY PROTEIN G"/>
    <property type="match status" value="1"/>
</dbReference>
<name>A0A5C5VDW9_9BACT</name>
<protein>
    <submittedName>
        <fullName evidence="3">Type II secretion system protein G</fullName>
    </submittedName>
</protein>
<evidence type="ECO:0000259" key="2">
    <source>
        <dbReference type="Pfam" id="PF07596"/>
    </source>
</evidence>
<sequence length="312" mass="34003">MFVTFLVARAPRRLARAFTLVELLVVIAIIGVLIALLLPAVQSARESARRMHCANNLKQIGLSIHNYASTHKAFPASDHIQFPDNCNSGSCRGAPMWMTLLPYLEDSAIEGSYDKSTVMGTNTLVGNDDPLTKIVIDLYKCPSVSMWEDLPERRDYYGVRGQDVNRQPRHADGLFVMAQVTKPGKITDGLSHSLAAGEAIHGDRYGKPDIFYNTASGGATPWIWGGNCNRGTAKNPCSGGQRTRRSARSTKFPINSVLDPIGGQYDQVPFGSEHPGGAQFVWADGHVSFIEESIGTDLYQAYGSIAQADQTL</sequence>
<dbReference type="InterPro" id="IPR011453">
    <property type="entry name" value="DUF1559"/>
</dbReference>
<dbReference type="Pfam" id="PF07596">
    <property type="entry name" value="SBP_bac_10"/>
    <property type="match status" value="1"/>
</dbReference>
<dbReference type="InterPro" id="IPR027558">
    <property type="entry name" value="Pre_pil_HX9DG_C"/>
</dbReference>
<evidence type="ECO:0000256" key="1">
    <source>
        <dbReference type="SAM" id="Phobius"/>
    </source>
</evidence>
<dbReference type="InterPro" id="IPR045584">
    <property type="entry name" value="Pilin-like"/>
</dbReference>
<proteinExistence type="predicted"/>
<organism evidence="3 4">
    <name type="scientific">Posidoniimonas corsicana</name>
    <dbReference type="NCBI Taxonomy" id="1938618"/>
    <lineage>
        <taxon>Bacteria</taxon>
        <taxon>Pseudomonadati</taxon>
        <taxon>Planctomycetota</taxon>
        <taxon>Planctomycetia</taxon>
        <taxon>Pirellulales</taxon>
        <taxon>Lacipirellulaceae</taxon>
        <taxon>Posidoniimonas</taxon>
    </lineage>
</organism>
<keyword evidence="1" id="KW-1133">Transmembrane helix</keyword>
<keyword evidence="1" id="KW-0812">Transmembrane</keyword>
<dbReference type="Pfam" id="PF07963">
    <property type="entry name" value="N_methyl"/>
    <property type="match status" value="1"/>
</dbReference>
<accession>A0A5C5VDW9</accession>
<dbReference type="Gene3D" id="3.30.700.10">
    <property type="entry name" value="Glycoprotein, Type 4 Pilin"/>
    <property type="match status" value="1"/>
</dbReference>
<dbReference type="OrthoDB" id="255922at2"/>
<evidence type="ECO:0000313" key="3">
    <source>
        <dbReference type="EMBL" id="TWT36109.1"/>
    </source>
</evidence>
<dbReference type="RefSeq" id="WP_146562759.1">
    <property type="nucleotide sequence ID" value="NZ_SIHJ01000001.1"/>
</dbReference>
<feature type="domain" description="DUF1559" evidence="2">
    <location>
        <begin position="42"/>
        <end position="295"/>
    </location>
</feature>
<dbReference type="NCBIfam" id="TIGR04294">
    <property type="entry name" value="pre_pil_HX9DG"/>
    <property type="match status" value="1"/>
</dbReference>
<dbReference type="PANTHER" id="PTHR30093:SF2">
    <property type="entry name" value="TYPE II SECRETION SYSTEM PROTEIN H"/>
    <property type="match status" value="1"/>
</dbReference>
<keyword evidence="1" id="KW-0472">Membrane</keyword>
<dbReference type="AlphaFoldDB" id="A0A5C5VDW9"/>
<dbReference type="NCBIfam" id="TIGR02532">
    <property type="entry name" value="IV_pilin_GFxxxE"/>
    <property type="match status" value="1"/>
</dbReference>